<dbReference type="AlphaFoldDB" id="A0A8H4ZXA3"/>
<comment type="caution">
    <text evidence="2">The sequence shown here is derived from an EMBL/GenBank/DDBJ whole genome shotgun (WGS) entry which is preliminary data.</text>
</comment>
<reference evidence="2 3" key="1">
    <citation type="journal article" date="2020" name="BMC Genomics">
        <title>Correction to: Identification and distribution of gene clusters required for synthesis of sphingolipid metabolism inhibitors in diverse species of the filamentous fungus Fusarium.</title>
        <authorList>
            <person name="Kim H.S."/>
            <person name="Lohmar J.M."/>
            <person name="Busman M."/>
            <person name="Brown D.W."/>
            <person name="Naumann T.A."/>
            <person name="Divon H.H."/>
            <person name="Lysoe E."/>
            <person name="Uhlig S."/>
            <person name="Proctor R.H."/>
        </authorList>
    </citation>
    <scope>NUCLEOTIDE SEQUENCE [LARGE SCALE GENOMIC DNA]</scope>
    <source>
        <strain evidence="2 3">NRRL 25214</strain>
    </source>
</reference>
<dbReference type="EMBL" id="JABEVY010000020">
    <property type="protein sequence ID" value="KAF5254532.1"/>
    <property type="molecule type" value="Genomic_DNA"/>
</dbReference>
<protein>
    <submittedName>
        <fullName evidence="2">Uncharacterized protein</fullName>
    </submittedName>
</protein>
<keyword evidence="3" id="KW-1185">Reference proteome</keyword>
<accession>A0A8H4ZXA3</accession>
<name>A0A8H4ZXA3_9HYPO</name>
<organism evidence="2 3">
    <name type="scientific">Fusarium anthophilum</name>
    <dbReference type="NCBI Taxonomy" id="48485"/>
    <lineage>
        <taxon>Eukaryota</taxon>
        <taxon>Fungi</taxon>
        <taxon>Dikarya</taxon>
        <taxon>Ascomycota</taxon>
        <taxon>Pezizomycotina</taxon>
        <taxon>Sordariomycetes</taxon>
        <taxon>Hypocreomycetidae</taxon>
        <taxon>Hypocreales</taxon>
        <taxon>Nectriaceae</taxon>
        <taxon>Fusarium</taxon>
        <taxon>Fusarium fujikuroi species complex</taxon>
    </lineage>
</organism>
<sequence>MDLASQAATASGRRPIDGWHSRPESAINTERPSLAYIDYNHKEHTFPPPSHNRKVSMQNSDEFENRNPLDDLRNARRAVNDEHEQTVRKAVKSYYEAIFWSLYLSTAVIMEGYDTSLVYSFFGLPAFAKKYGAPQQDGLYSLSAPWQRALAVWILKAGIAIDN</sequence>
<feature type="region of interest" description="Disordered" evidence="1">
    <location>
        <begin position="41"/>
        <end position="71"/>
    </location>
</feature>
<dbReference type="Proteomes" id="UP000573603">
    <property type="component" value="Unassembled WGS sequence"/>
</dbReference>
<gene>
    <name evidence="2" type="ORF">FANTH_790</name>
</gene>
<evidence type="ECO:0000313" key="3">
    <source>
        <dbReference type="Proteomes" id="UP000573603"/>
    </source>
</evidence>
<evidence type="ECO:0000313" key="2">
    <source>
        <dbReference type="EMBL" id="KAF5254532.1"/>
    </source>
</evidence>
<feature type="compositionally biased region" description="Basic and acidic residues" evidence="1">
    <location>
        <begin position="14"/>
        <end position="23"/>
    </location>
</feature>
<evidence type="ECO:0000256" key="1">
    <source>
        <dbReference type="SAM" id="MobiDB-lite"/>
    </source>
</evidence>
<feature type="region of interest" description="Disordered" evidence="1">
    <location>
        <begin position="1"/>
        <end position="27"/>
    </location>
</feature>
<proteinExistence type="predicted"/>